<feature type="domain" description="Spore protein YkvP/CgeB glycosyl transferase-like" evidence="1">
    <location>
        <begin position="367"/>
        <end position="480"/>
    </location>
</feature>
<evidence type="ECO:0000259" key="1">
    <source>
        <dbReference type="Pfam" id="PF13524"/>
    </source>
</evidence>
<evidence type="ECO:0000313" key="2">
    <source>
        <dbReference type="EMBL" id="ORY23343.1"/>
    </source>
</evidence>
<dbReference type="InterPro" id="IPR055259">
    <property type="entry name" value="YkvP/CgeB_Glyco_trans-like"/>
</dbReference>
<reference evidence="2 3" key="1">
    <citation type="submission" date="2016-07" db="EMBL/GenBank/DDBJ databases">
        <title>Pervasive Adenine N6-methylation of Active Genes in Fungi.</title>
        <authorList>
            <consortium name="DOE Joint Genome Institute"/>
            <person name="Mondo S.J."/>
            <person name="Dannebaum R.O."/>
            <person name="Kuo R.C."/>
            <person name="Labutti K."/>
            <person name="Haridas S."/>
            <person name="Kuo A."/>
            <person name="Salamov A."/>
            <person name="Ahrendt S.R."/>
            <person name="Lipzen A."/>
            <person name="Sullivan W."/>
            <person name="Andreopoulos W.B."/>
            <person name="Clum A."/>
            <person name="Lindquist E."/>
            <person name="Daum C."/>
            <person name="Ramamoorthy G.K."/>
            <person name="Gryganskyi A."/>
            <person name="Culley D."/>
            <person name="Magnuson J.K."/>
            <person name="James T.Y."/>
            <person name="O'Malley M.A."/>
            <person name="Stajich J.E."/>
            <person name="Spatafora J.W."/>
            <person name="Visel A."/>
            <person name="Grigoriev I.V."/>
        </authorList>
    </citation>
    <scope>NUCLEOTIDE SEQUENCE [LARGE SCALE GENOMIC DNA]</scope>
    <source>
        <strain evidence="2 3">JEL800</strain>
    </source>
</reference>
<name>A0A1Y2ALA5_9FUNG</name>
<accession>A0A1Y2ALA5</accession>
<keyword evidence="3" id="KW-1185">Reference proteome</keyword>
<evidence type="ECO:0000313" key="3">
    <source>
        <dbReference type="Proteomes" id="UP000193642"/>
    </source>
</evidence>
<proteinExistence type="predicted"/>
<dbReference type="EMBL" id="MCGO01000162">
    <property type="protein sequence ID" value="ORY23343.1"/>
    <property type="molecule type" value="Genomic_DNA"/>
</dbReference>
<dbReference type="OrthoDB" id="3338772at2759"/>
<dbReference type="Proteomes" id="UP000193642">
    <property type="component" value="Unassembled WGS sequence"/>
</dbReference>
<gene>
    <name evidence="2" type="ORF">BCR33DRAFT_135266</name>
</gene>
<sequence>MERPTSLSLLASLIIIALLINAAVVIYYRHDTSLNVHHLRPITESYTASATQSPSSSLTRHLSEKEACFQEQPRPCDFDYEWRPLSPILKEPRLRNQSSGQWLPVKRPYSTPSRKLNILYFTHIKDYLNRMDRYYFDEIDAAITHPDLNIYLWGVDFPNYSVNLSTTQNIEQTFPGVEFDVIYSMDGHGNDPFPSSAVSVLTLGDCHWPSVCRQELEGNPFDDVYALRYAGLIMDWFRPDQWDLIRLNAMEKKNKTGDLDGYEKIQNRSMPFFFHHTDCAPETVYYPAKRLSPGEKWEDSRPTLLQLIGSTLASLYPLRNTIERGITDGIIQNATIFWHPGYDHINPNVTLNNMPIGVYTSSEKDTNVAHLKKHQLNFAQVMRETQICMFDSSIVRKAIRKYHEAFMSGCVVASDIPIEMEDMFRDVVIPLRQDMTAEEVNQVVHAYLLDKEKLEWMAREAFYRARQHWTCRNKVDRLLEVSAKVLQGEKGYWFPFGFSALCRTFVSADRAMWCLCIIALLDVYSVN</sequence>
<organism evidence="2 3">
    <name type="scientific">Rhizoclosmatium globosum</name>
    <dbReference type="NCBI Taxonomy" id="329046"/>
    <lineage>
        <taxon>Eukaryota</taxon>
        <taxon>Fungi</taxon>
        <taxon>Fungi incertae sedis</taxon>
        <taxon>Chytridiomycota</taxon>
        <taxon>Chytridiomycota incertae sedis</taxon>
        <taxon>Chytridiomycetes</taxon>
        <taxon>Chytridiales</taxon>
        <taxon>Chytriomycetaceae</taxon>
        <taxon>Rhizoclosmatium</taxon>
    </lineage>
</organism>
<dbReference type="Pfam" id="PF13524">
    <property type="entry name" value="Glyco_trans_1_2"/>
    <property type="match status" value="1"/>
</dbReference>
<comment type="caution">
    <text evidence="2">The sequence shown here is derived from an EMBL/GenBank/DDBJ whole genome shotgun (WGS) entry which is preliminary data.</text>
</comment>
<protein>
    <recommendedName>
        <fullName evidence="1">Spore protein YkvP/CgeB glycosyl transferase-like domain-containing protein</fullName>
    </recommendedName>
</protein>
<dbReference type="AlphaFoldDB" id="A0A1Y2ALA5"/>